<name>A0ABM8E7I2_9HYPH</name>
<dbReference type="RefSeq" id="WP_202072499.1">
    <property type="nucleotide sequence ID" value="NZ_AP027142.1"/>
</dbReference>
<keyword evidence="2" id="KW-1185">Reference proteome</keyword>
<evidence type="ECO:0000313" key="1">
    <source>
        <dbReference type="EMBL" id="BDV33804.1"/>
    </source>
</evidence>
<organism evidence="1 2">
    <name type="scientific">Methylocystis iwaonis</name>
    <dbReference type="NCBI Taxonomy" id="2885079"/>
    <lineage>
        <taxon>Bacteria</taxon>
        <taxon>Pseudomonadati</taxon>
        <taxon>Pseudomonadota</taxon>
        <taxon>Alphaproteobacteria</taxon>
        <taxon>Hyphomicrobiales</taxon>
        <taxon>Methylocystaceae</taxon>
        <taxon>Methylocystis</taxon>
    </lineage>
</organism>
<sequence length="132" mass="14509">MDPVTTIGGAEGLRRIAEALRAEGIGVEGVYLIKVVSDEDDVDWVIRIVTSRKSREVVLKVFDLRRAGRIPDFGGKVRVDPVPATHPEASRIIAYARRFAELPVEIETVILDRMLIEYALVADIERVGAAAA</sequence>
<protein>
    <submittedName>
        <fullName evidence="1">Uncharacterized protein</fullName>
    </submittedName>
</protein>
<evidence type="ECO:0000313" key="2">
    <source>
        <dbReference type="Proteomes" id="UP001317629"/>
    </source>
</evidence>
<gene>
    <name evidence="1" type="ORF">SS37A_13330</name>
</gene>
<proteinExistence type="predicted"/>
<accession>A0ABM8E7I2</accession>
<reference evidence="1 2" key="1">
    <citation type="journal article" date="2023" name="Int. J. Syst. Evol. Microbiol.">
        <title>Methylocystis iwaonis sp. nov., a type II methane-oxidizing bacterium from surface soil of a rice paddy field in Japan, and emended description of the genus Methylocystis (ex Whittenbury et al. 1970) Bowman et al. 1993.</title>
        <authorList>
            <person name="Kaise H."/>
            <person name="Sawadogo J.B."/>
            <person name="Alam M.S."/>
            <person name="Ueno C."/>
            <person name="Dianou D."/>
            <person name="Shinjo R."/>
            <person name="Asakawa S."/>
        </authorList>
    </citation>
    <scope>NUCLEOTIDE SEQUENCE [LARGE SCALE GENOMIC DNA]</scope>
    <source>
        <strain evidence="1 2">SS37A-Re</strain>
    </source>
</reference>
<dbReference type="Proteomes" id="UP001317629">
    <property type="component" value="Chromosome"/>
</dbReference>
<dbReference type="EMBL" id="AP027142">
    <property type="protein sequence ID" value="BDV33804.1"/>
    <property type="molecule type" value="Genomic_DNA"/>
</dbReference>